<feature type="region of interest" description="Disordered" evidence="1">
    <location>
        <begin position="260"/>
        <end position="354"/>
    </location>
</feature>
<dbReference type="OrthoDB" id="10606711at2759"/>
<feature type="compositionally biased region" description="Polar residues" evidence="1">
    <location>
        <begin position="688"/>
        <end position="716"/>
    </location>
</feature>
<dbReference type="STRING" id="1754190.A0A1Y2CXD2"/>
<feature type="region of interest" description="Disordered" evidence="1">
    <location>
        <begin position="663"/>
        <end position="716"/>
    </location>
</feature>
<reference evidence="2 3" key="1">
    <citation type="submission" date="2016-08" db="EMBL/GenBank/DDBJ databases">
        <title>A Parts List for Fungal Cellulosomes Revealed by Comparative Genomics.</title>
        <authorList>
            <consortium name="DOE Joint Genome Institute"/>
            <person name="Haitjema C.H."/>
            <person name="Gilmore S.P."/>
            <person name="Henske J.K."/>
            <person name="Solomon K.V."/>
            <person name="De Groot R."/>
            <person name="Kuo A."/>
            <person name="Mondo S.J."/>
            <person name="Salamov A.A."/>
            <person name="Labutti K."/>
            <person name="Zhao Z."/>
            <person name="Chiniquy J."/>
            <person name="Barry K."/>
            <person name="Brewer H.M."/>
            <person name="Purvine S.O."/>
            <person name="Wright A.T."/>
            <person name="Boxma B."/>
            <person name="Van Alen T."/>
            <person name="Hackstein J.H."/>
            <person name="Baker S.E."/>
            <person name="Grigoriev I.V."/>
            <person name="O'Malley M.A."/>
        </authorList>
    </citation>
    <scope>NUCLEOTIDE SEQUENCE [LARGE SCALE GENOMIC DNA]</scope>
    <source>
        <strain evidence="2 3">G1</strain>
    </source>
</reference>
<dbReference type="Proteomes" id="UP000193920">
    <property type="component" value="Unassembled WGS sequence"/>
</dbReference>
<feature type="compositionally biased region" description="Low complexity" evidence="1">
    <location>
        <begin position="195"/>
        <end position="240"/>
    </location>
</feature>
<name>A0A1Y2CXD2_9FUNG</name>
<feature type="region of interest" description="Disordered" evidence="1">
    <location>
        <begin position="185"/>
        <end position="240"/>
    </location>
</feature>
<evidence type="ECO:0000256" key="1">
    <source>
        <dbReference type="SAM" id="MobiDB-lite"/>
    </source>
</evidence>
<feature type="region of interest" description="Disordered" evidence="1">
    <location>
        <begin position="496"/>
        <end position="525"/>
    </location>
</feature>
<protein>
    <submittedName>
        <fullName evidence="2">Uncharacterized protein</fullName>
    </submittedName>
</protein>
<comment type="caution">
    <text evidence="2">The sequence shown here is derived from an EMBL/GenBank/DDBJ whole genome shotgun (WGS) entry which is preliminary data.</text>
</comment>
<evidence type="ECO:0000313" key="3">
    <source>
        <dbReference type="Proteomes" id="UP000193920"/>
    </source>
</evidence>
<sequence>MSGALRIQSFNREEPLPGINVSSQDILSCCVRDLFLHIKNYNENENGINKFTNNNNIIDSPTKIRISLEKNDNFEENANNNKPNEKLSKLSNISNEDKQIQFSILLPKHYRESKNCKIQFSMDMNICTDNNQINDISNLQSKNTIANSVSSVNSNNKISSNGLINKEKNSRTNVKRSIIDNLNSCEPLKTKRSHSSTLDSNSSKNSRLNSISNNRSNNNNNYRSNSISNNSRNNNTNSYGSNGILNNNIINSKNNSELNSTLNNDSSNSNNNIAFSNSGNKLNNVTSNSMNNSNEIISNNNYKMNSVTSNSVNNSNRSISDNNNRLNSVTLNSRNSSNNRLTVNNSSRRNSSASYEELMKIRLLKDDIDKVIEYGGQKRKNSSSSNNSSHKERSNQSSQSSVNTMQQIYDRKDSINSKPPLASSNKNSSNAINNSSNYDNNGKNEYLNDNDEDVLKNLYLPKDSNKIKYEDELYSPVDDKEYNYIIDLIENEYTVDENNEPINSSGSNELEESQDNDETVLRRDPSIVYNDDNKEKLERCYSSSYELSGAWKYFIIPYILEPETKINFNKDCTSRVYDDFTTEAKIKAYHHWVKVMLPEYSSFISHHSLQTVCAQNYIIAALIEKMSFFRMAEEDPNPIIRESPQYNIERLDICLQGKEIKDSGNSRKEKSLNTIEEGEQEDDETNDNYKITMNSSNDKIRKISTSSYSDRNNFEQ</sequence>
<organism evidence="2 3">
    <name type="scientific">Neocallimastix californiae</name>
    <dbReference type="NCBI Taxonomy" id="1754190"/>
    <lineage>
        <taxon>Eukaryota</taxon>
        <taxon>Fungi</taxon>
        <taxon>Fungi incertae sedis</taxon>
        <taxon>Chytridiomycota</taxon>
        <taxon>Chytridiomycota incertae sedis</taxon>
        <taxon>Neocallimastigomycetes</taxon>
        <taxon>Neocallimastigales</taxon>
        <taxon>Neocallimastigaceae</taxon>
        <taxon>Neocallimastix</taxon>
    </lineage>
</organism>
<evidence type="ECO:0000313" key="2">
    <source>
        <dbReference type="EMBL" id="ORY51699.1"/>
    </source>
</evidence>
<dbReference type="EMBL" id="MCOG01000095">
    <property type="protein sequence ID" value="ORY51699.1"/>
    <property type="molecule type" value="Genomic_DNA"/>
</dbReference>
<feature type="compositionally biased region" description="Low complexity" evidence="1">
    <location>
        <begin position="260"/>
        <end position="352"/>
    </location>
</feature>
<feature type="compositionally biased region" description="Polar residues" evidence="1">
    <location>
        <begin position="395"/>
        <end position="407"/>
    </location>
</feature>
<gene>
    <name evidence="2" type="ORF">LY90DRAFT_508300</name>
</gene>
<feature type="region of interest" description="Disordered" evidence="1">
    <location>
        <begin position="375"/>
        <end position="449"/>
    </location>
</feature>
<dbReference type="AlphaFoldDB" id="A0A1Y2CXD2"/>
<feature type="compositionally biased region" description="Acidic residues" evidence="1">
    <location>
        <begin position="676"/>
        <end position="686"/>
    </location>
</feature>
<proteinExistence type="predicted"/>
<feature type="compositionally biased region" description="Low complexity" evidence="1">
    <location>
        <begin position="416"/>
        <end position="444"/>
    </location>
</feature>
<feature type="compositionally biased region" description="Acidic residues" evidence="1">
    <location>
        <begin position="509"/>
        <end position="518"/>
    </location>
</feature>
<accession>A0A1Y2CXD2</accession>
<keyword evidence="3" id="KW-1185">Reference proteome</keyword>